<sequence>MAGVVTVAVALTGFARRGRGGPFTVLASVDHDICYLMMGLLSRSLGLGGWMKGLWLKGSPHAYAEAICGCWTSIKRIVTNGGSVAVPTATLVLMASHSLSFHQENIYGGDQPHHLRHFAADEVQRRVLGAIERFVCLNSRHPSQVFQRGAAELSPLTDFCVSNGVSPYFALGFGGELRPDVEVAIKQCWERIVGPDCEVVVAQLSKFKEGGGLGISLEGTVDVENGQEVRPHHYIGSIRPEGPVGLNGRLKTNDELLEVNGKRLLGLNHISVVEILKHSPQHVRLVCARKKSPPPADSFNTAQSATVSAAPFLASATFPEGVHAPGSERLIKAKSEQALPTSENVPAAAALNKAKSRSLEPLTGLAMWSSEPVVIELEKGDRGLGFSILDYQDPMNPNETVIVIRSLVPGGVAQQDGRLVPGDRLMFVNNVNLEQASLDEAAQTLKGAPKGIVRIGVAKPLPLSETPFRDDAQVSEPTPISNALVSELANSLQTNAHGASYPAEESLTDGANVAPVNLSTASWDSSSSDTDRKSSRGSTLQRKDSFYESDDDVRTPRHTSPRKQRKEPEEPPPSYESAIESSTAVTEFMPPPQAPPPLPPLPTEESQTRTANYENITPGVRVEVSREVTQVRTENMPAPPLPSYEEALLGSGETDSLGDAPPVPPRAESQNPSVRQQLTVDVSGATADSETTRDSLGSELHQVPAGRLSVLSVTPAVWLHSPSPACMLIPTLNASNRFGCCVSVPHFVTVVFYRLPVG</sequence>
<comment type="subcellular location">
    <subcellularLocation>
        <location evidence="1">Membrane</location>
    </subcellularLocation>
</comment>
<dbReference type="SUPFAM" id="SSF50156">
    <property type="entry name" value="PDZ domain-like"/>
    <property type="match status" value="2"/>
</dbReference>
<dbReference type="Gene3D" id="2.30.42.10">
    <property type="match status" value="2"/>
</dbReference>
<feature type="compositionally biased region" description="Polar residues" evidence="5">
    <location>
        <begin position="668"/>
        <end position="680"/>
    </location>
</feature>
<dbReference type="AlphaFoldDB" id="A0ABD0L906"/>
<dbReference type="InterPro" id="IPR051342">
    <property type="entry name" value="PDZ_scaffold"/>
</dbReference>
<comment type="caution">
    <text evidence="7">The sequence shown here is derived from an EMBL/GenBank/DDBJ whole genome shotgun (WGS) entry which is preliminary data.</text>
</comment>
<dbReference type="GO" id="GO:0016020">
    <property type="term" value="C:membrane"/>
    <property type="evidence" value="ECO:0007669"/>
    <property type="project" value="UniProtKB-SubCell"/>
</dbReference>
<dbReference type="Pfam" id="PF00595">
    <property type="entry name" value="PDZ"/>
    <property type="match status" value="2"/>
</dbReference>
<dbReference type="CDD" id="cd06668">
    <property type="entry name" value="PDZ4_MUPP1-like"/>
    <property type="match status" value="1"/>
</dbReference>
<gene>
    <name evidence="7" type="ORF">BaRGS_00012852</name>
</gene>
<keyword evidence="8" id="KW-1185">Reference proteome</keyword>
<evidence type="ECO:0000256" key="4">
    <source>
        <dbReference type="ARBA" id="ARBA00023136"/>
    </source>
</evidence>
<name>A0ABD0L906_9CAEN</name>
<dbReference type="EMBL" id="JACVVK020000071">
    <property type="protein sequence ID" value="KAK7495862.1"/>
    <property type="molecule type" value="Genomic_DNA"/>
</dbReference>
<evidence type="ECO:0000313" key="7">
    <source>
        <dbReference type="EMBL" id="KAK7495862.1"/>
    </source>
</evidence>
<dbReference type="PROSITE" id="PS50106">
    <property type="entry name" value="PDZ"/>
    <property type="match status" value="2"/>
</dbReference>
<evidence type="ECO:0000256" key="2">
    <source>
        <dbReference type="ARBA" id="ARBA00022553"/>
    </source>
</evidence>
<dbReference type="PANTHER" id="PTHR19964:SF92">
    <property type="entry name" value="PATJ HOMOLOG"/>
    <property type="match status" value="1"/>
</dbReference>
<dbReference type="SMART" id="SM00228">
    <property type="entry name" value="PDZ"/>
    <property type="match status" value="2"/>
</dbReference>
<dbReference type="InterPro" id="IPR036034">
    <property type="entry name" value="PDZ_sf"/>
</dbReference>
<feature type="domain" description="PDZ" evidence="6">
    <location>
        <begin position="374"/>
        <end position="452"/>
    </location>
</feature>
<feature type="region of interest" description="Disordered" evidence="5">
    <location>
        <begin position="519"/>
        <end position="698"/>
    </location>
</feature>
<dbReference type="CDD" id="cd06669">
    <property type="entry name" value="PDZ5_MUPP1-like"/>
    <property type="match status" value="1"/>
</dbReference>
<dbReference type="FunFam" id="2.30.42.10:FF:000070">
    <property type="entry name" value="Multiple PDZ domain protein"/>
    <property type="match status" value="1"/>
</dbReference>
<accession>A0ABD0L906</accession>
<dbReference type="Proteomes" id="UP001519460">
    <property type="component" value="Unassembled WGS sequence"/>
</dbReference>
<reference evidence="7 8" key="1">
    <citation type="journal article" date="2023" name="Sci. Data">
        <title>Genome assembly of the Korean intertidal mud-creeper Batillaria attramentaria.</title>
        <authorList>
            <person name="Patra A.K."/>
            <person name="Ho P.T."/>
            <person name="Jun S."/>
            <person name="Lee S.J."/>
            <person name="Kim Y."/>
            <person name="Won Y.J."/>
        </authorList>
    </citation>
    <scope>NUCLEOTIDE SEQUENCE [LARGE SCALE GENOMIC DNA]</scope>
    <source>
        <strain evidence="7">Wonlab-2016</strain>
    </source>
</reference>
<evidence type="ECO:0000256" key="3">
    <source>
        <dbReference type="ARBA" id="ARBA00022737"/>
    </source>
</evidence>
<feature type="compositionally biased region" description="Basic residues" evidence="5">
    <location>
        <begin position="556"/>
        <end position="565"/>
    </location>
</feature>
<dbReference type="InterPro" id="IPR001478">
    <property type="entry name" value="PDZ"/>
</dbReference>
<dbReference type="PANTHER" id="PTHR19964">
    <property type="entry name" value="MULTIPLE PDZ DOMAIN PROTEIN"/>
    <property type="match status" value="1"/>
</dbReference>
<feature type="compositionally biased region" description="Pro residues" evidence="5">
    <location>
        <begin position="589"/>
        <end position="602"/>
    </location>
</feature>
<evidence type="ECO:0000259" key="6">
    <source>
        <dbReference type="PROSITE" id="PS50106"/>
    </source>
</evidence>
<protein>
    <recommendedName>
        <fullName evidence="6">PDZ domain-containing protein</fullName>
    </recommendedName>
</protein>
<organism evidence="7 8">
    <name type="scientific">Batillaria attramentaria</name>
    <dbReference type="NCBI Taxonomy" id="370345"/>
    <lineage>
        <taxon>Eukaryota</taxon>
        <taxon>Metazoa</taxon>
        <taxon>Spiralia</taxon>
        <taxon>Lophotrochozoa</taxon>
        <taxon>Mollusca</taxon>
        <taxon>Gastropoda</taxon>
        <taxon>Caenogastropoda</taxon>
        <taxon>Sorbeoconcha</taxon>
        <taxon>Cerithioidea</taxon>
        <taxon>Batillariidae</taxon>
        <taxon>Batillaria</taxon>
    </lineage>
</organism>
<feature type="compositionally biased region" description="Low complexity" evidence="5">
    <location>
        <begin position="519"/>
        <end position="528"/>
    </location>
</feature>
<evidence type="ECO:0000256" key="1">
    <source>
        <dbReference type="ARBA" id="ARBA00004370"/>
    </source>
</evidence>
<proteinExistence type="predicted"/>
<keyword evidence="4" id="KW-0472">Membrane</keyword>
<evidence type="ECO:0000256" key="5">
    <source>
        <dbReference type="SAM" id="MobiDB-lite"/>
    </source>
</evidence>
<feature type="compositionally biased region" description="Polar residues" evidence="5">
    <location>
        <begin position="604"/>
        <end position="615"/>
    </location>
</feature>
<keyword evidence="3" id="KW-0677">Repeat</keyword>
<evidence type="ECO:0000313" key="8">
    <source>
        <dbReference type="Proteomes" id="UP001519460"/>
    </source>
</evidence>
<keyword evidence="2" id="KW-0597">Phosphoprotein</keyword>
<feature type="domain" description="PDZ" evidence="6">
    <location>
        <begin position="201"/>
        <end position="291"/>
    </location>
</feature>